<evidence type="ECO:0000313" key="5">
    <source>
        <dbReference type="Proteomes" id="UP001164737"/>
    </source>
</evidence>
<gene>
    <name evidence="4" type="ORF">OEG85_19185</name>
</gene>
<evidence type="ECO:0000259" key="3">
    <source>
        <dbReference type="Pfam" id="PF04536"/>
    </source>
</evidence>
<evidence type="ECO:0000313" key="4">
    <source>
        <dbReference type="EMBL" id="WAH63558.1"/>
    </source>
</evidence>
<feature type="domain" description="TPM" evidence="3">
    <location>
        <begin position="38"/>
        <end position="160"/>
    </location>
</feature>
<keyword evidence="1" id="KW-0812">Transmembrane</keyword>
<dbReference type="Proteomes" id="UP001164737">
    <property type="component" value="Chromosome"/>
</dbReference>
<evidence type="ECO:0000256" key="2">
    <source>
        <dbReference type="SAM" id="SignalP"/>
    </source>
</evidence>
<organism evidence="4 5">
    <name type="scientific">Xanthomonas hortorum</name>
    <dbReference type="NCBI Taxonomy" id="56454"/>
    <lineage>
        <taxon>Bacteria</taxon>
        <taxon>Pseudomonadati</taxon>
        <taxon>Pseudomonadota</taxon>
        <taxon>Gammaproteobacteria</taxon>
        <taxon>Lysobacterales</taxon>
        <taxon>Lysobacteraceae</taxon>
        <taxon>Xanthomonas</taxon>
    </lineage>
</organism>
<keyword evidence="1" id="KW-1133">Transmembrane helix</keyword>
<dbReference type="AlphaFoldDB" id="A0AA47IBN2"/>
<dbReference type="EMBL" id="CP107241">
    <property type="protein sequence ID" value="WAH63558.1"/>
    <property type="molecule type" value="Genomic_DNA"/>
</dbReference>
<proteinExistence type="predicted"/>
<keyword evidence="1" id="KW-0472">Membrane</keyword>
<dbReference type="InterPro" id="IPR007621">
    <property type="entry name" value="TPM_dom"/>
</dbReference>
<dbReference type="Gene3D" id="3.10.310.50">
    <property type="match status" value="1"/>
</dbReference>
<keyword evidence="2" id="KW-0732">Signal</keyword>
<feature type="signal peptide" evidence="2">
    <location>
        <begin position="1"/>
        <end position="25"/>
    </location>
</feature>
<dbReference type="RefSeq" id="WP_268212709.1">
    <property type="nucleotide sequence ID" value="NZ_CP107241.1"/>
</dbReference>
<protein>
    <submittedName>
        <fullName evidence="4">TPM domain-containing protein</fullName>
    </submittedName>
</protein>
<reference evidence="4" key="1">
    <citation type="submission" date="2022-10" db="EMBL/GenBank/DDBJ databases">
        <title>Complete genome sequence resource for Xanthomonas hortorum isolated from Greek Oregano.</title>
        <authorList>
            <person name="Gonzalez-Tobon J."/>
            <person name="Helmann T.C."/>
            <person name="Daughtrey M."/>
            <person name="Stodghill P.V."/>
            <person name="Filiatrault M.J."/>
        </authorList>
    </citation>
    <scope>NUCLEOTIDE SEQUENCE</scope>
    <source>
        <strain evidence="4">Oregano 108</strain>
    </source>
</reference>
<feature type="chain" id="PRO_5041277004" evidence="2">
    <location>
        <begin position="26"/>
        <end position="301"/>
    </location>
</feature>
<feature type="transmembrane region" description="Helical" evidence="1">
    <location>
        <begin position="218"/>
        <end position="251"/>
    </location>
</feature>
<sequence length="301" mass="30340">MRQTHRWVLWMMALLLLLLPTSLLAQDLAAIPPLRSPVVDVTGTLDAAQIQPLEQQALALQQRKGAQLQILIVPTTQPEAIEQYTQRVFDQWKIGRKGVDDGVLLLVAKDDRRVRIQPGYGLEGAIPDITANRIIQEYLAPRFREGDYAGGISAATATLAGLIEGEALPAPVSGHADGGLGNGSGGGGGWIMALFIGFVVAMVARGILGALPRPLRALLTGVAAGGAALLFTSLLFASVGAAVIGLLAGLASGSPGRFVGGGGWGGGGFGGFGGGGRGGFGGGGWGGGGGTSGGGGASGSW</sequence>
<dbReference type="PANTHER" id="PTHR30373:SF2">
    <property type="entry name" value="UPF0603 PROTEIN YGCG"/>
    <property type="match status" value="1"/>
</dbReference>
<accession>A0AA47IBN2</accession>
<dbReference type="PANTHER" id="PTHR30373">
    <property type="entry name" value="UPF0603 PROTEIN YGCG"/>
    <property type="match status" value="1"/>
</dbReference>
<evidence type="ECO:0000256" key="1">
    <source>
        <dbReference type="SAM" id="Phobius"/>
    </source>
</evidence>
<feature type="transmembrane region" description="Helical" evidence="1">
    <location>
        <begin position="190"/>
        <end position="211"/>
    </location>
</feature>
<dbReference type="Pfam" id="PF04536">
    <property type="entry name" value="TPM_phosphatase"/>
    <property type="match status" value="1"/>
</dbReference>
<name>A0AA47IBN2_9XANT</name>